<dbReference type="InterPro" id="IPR022775">
    <property type="entry name" value="AP_mu_sigma_su"/>
</dbReference>
<sequence length="122" mass="12798">MTACFKGGGGVKVFMVSMGNESELVVSHVLSGFHSALQGCLGGQMERSVILDNLELLMLLIDEVCDGGSVLECGARELMGRVLMRTQEEMGGEGGGGGVGDMTIGQVVQQAREQFIANMGQN</sequence>
<dbReference type="EMBL" id="BRXZ01000409">
    <property type="protein sequence ID" value="GMI11157.1"/>
    <property type="molecule type" value="Genomic_DNA"/>
</dbReference>
<dbReference type="GO" id="GO:0006891">
    <property type="term" value="P:intra-Golgi vesicle-mediated transport"/>
    <property type="evidence" value="ECO:0007669"/>
    <property type="project" value="TreeGrafter"/>
</dbReference>
<dbReference type="Gene3D" id="3.30.450.60">
    <property type="match status" value="1"/>
</dbReference>
<evidence type="ECO:0000256" key="6">
    <source>
        <dbReference type="ARBA" id="ARBA00022892"/>
    </source>
</evidence>
<gene>
    <name evidence="14" type="ORF">TrRE_jg8609</name>
</gene>
<keyword evidence="9 12" id="KW-0472">Membrane</keyword>
<evidence type="ECO:0000256" key="7">
    <source>
        <dbReference type="ARBA" id="ARBA00022927"/>
    </source>
</evidence>
<evidence type="ECO:0000256" key="8">
    <source>
        <dbReference type="ARBA" id="ARBA00023034"/>
    </source>
</evidence>
<keyword evidence="15" id="KW-1185">Reference proteome</keyword>
<dbReference type="Pfam" id="PF01217">
    <property type="entry name" value="Clat_adaptor_s"/>
    <property type="match status" value="1"/>
</dbReference>
<comment type="function">
    <text evidence="11">The coatomer is a cytosolic protein complex that binds to dilysine motifs and reversibly associates with Golgi non-clathrin-coated vesicles, which further mediate biosynthetic protein transport from the ER, via the Golgi up to the trans Golgi network. Coatomer complex is required for budding from Golgi membranes, and is essential for the retrograde Golgi-to-ER transport of dilysine-tagged proteins. The zeta subunit may be involved in regulating the coat assembly and, hence, the rate of biosynthetic protein transport due to its association-dissociation properties with the coatomer complex.</text>
</comment>
<comment type="caution">
    <text evidence="14">The sequence shown here is derived from an EMBL/GenBank/DDBJ whole genome shotgun (WGS) entry which is preliminary data.</text>
</comment>
<feature type="domain" description="AP complex mu/sigma subunit" evidence="13">
    <location>
        <begin position="15"/>
        <end position="87"/>
    </location>
</feature>
<protein>
    <recommendedName>
        <fullName evidence="12">Coatomer subunit zeta</fullName>
    </recommendedName>
</protein>
<evidence type="ECO:0000256" key="5">
    <source>
        <dbReference type="ARBA" id="ARBA00022490"/>
    </source>
</evidence>
<evidence type="ECO:0000256" key="11">
    <source>
        <dbReference type="ARBA" id="ARBA00045555"/>
    </source>
</evidence>
<dbReference type="Proteomes" id="UP001165082">
    <property type="component" value="Unassembled WGS sequence"/>
</dbReference>
<evidence type="ECO:0000259" key="13">
    <source>
        <dbReference type="Pfam" id="PF01217"/>
    </source>
</evidence>
<dbReference type="OrthoDB" id="10249988at2759"/>
<evidence type="ECO:0000256" key="1">
    <source>
        <dbReference type="ARBA" id="ARBA00004255"/>
    </source>
</evidence>
<evidence type="ECO:0000256" key="9">
    <source>
        <dbReference type="ARBA" id="ARBA00023136"/>
    </source>
</evidence>
<dbReference type="InterPro" id="IPR039652">
    <property type="entry name" value="Coatomer_zeta"/>
</dbReference>
<evidence type="ECO:0000313" key="14">
    <source>
        <dbReference type="EMBL" id="GMI11157.1"/>
    </source>
</evidence>
<name>A0A9W7FFE6_9STRA</name>
<evidence type="ECO:0000256" key="12">
    <source>
        <dbReference type="RuleBase" id="RU366053"/>
    </source>
</evidence>
<dbReference type="GO" id="GO:0030126">
    <property type="term" value="C:COPI vesicle coat"/>
    <property type="evidence" value="ECO:0007669"/>
    <property type="project" value="UniProtKB-UniRule"/>
</dbReference>
<evidence type="ECO:0000256" key="2">
    <source>
        <dbReference type="ARBA" id="ARBA00006972"/>
    </source>
</evidence>
<evidence type="ECO:0000256" key="10">
    <source>
        <dbReference type="ARBA" id="ARBA00023329"/>
    </source>
</evidence>
<evidence type="ECO:0000313" key="15">
    <source>
        <dbReference type="Proteomes" id="UP001165082"/>
    </source>
</evidence>
<comment type="subunit">
    <text evidence="3 12">Oligomeric complex that consists of at least the alpha, beta, beta', gamma, delta, epsilon and zeta subunits.</text>
</comment>
<dbReference type="InterPro" id="IPR011012">
    <property type="entry name" value="Longin-like_dom_sf"/>
</dbReference>
<dbReference type="PANTHER" id="PTHR11043:SF0">
    <property type="entry name" value="COATOMER SUBUNIT ZETA"/>
    <property type="match status" value="1"/>
</dbReference>
<keyword evidence="5 12" id="KW-0963">Cytoplasm</keyword>
<evidence type="ECO:0000256" key="3">
    <source>
        <dbReference type="ARBA" id="ARBA00011775"/>
    </source>
</evidence>
<dbReference type="GO" id="GO:0000139">
    <property type="term" value="C:Golgi membrane"/>
    <property type="evidence" value="ECO:0007669"/>
    <property type="project" value="UniProtKB-SubCell"/>
</dbReference>
<dbReference type="AlphaFoldDB" id="A0A9W7FFE6"/>
<evidence type="ECO:0000256" key="4">
    <source>
        <dbReference type="ARBA" id="ARBA00022448"/>
    </source>
</evidence>
<keyword evidence="4 12" id="KW-0813">Transport</keyword>
<organism evidence="14 15">
    <name type="scientific">Triparma retinervis</name>
    <dbReference type="NCBI Taxonomy" id="2557542"/>
    <lineage>
        <taxon>Eukaryota</taxon>
        <taxon>Sar</taxon>
        <taxon>Stramenopiles</taxon>
        <taxon>Ochrophyta</taxon>
        <taxon>Bolidophyceae</taxon>
        <taxon>Parmales</taxon>
        <taxon>Triparmaceae</taxon>
        <taxon>Triparma</taxon>
    </lineage>
</organism>
<keyword evidence="10 12" id="KW-0968">Cytoplasmic vesicle</keyword>
<comment type="similarity">
    <text evidence="2 12">Belongs to the adaptor complexes small subunit family.</text>
</comment>
<keyword evidence="7 12" id="KW-0653">Protein transport</keyword>
<dbReference type="SUPFAM" id="SSF64356">
    <property type="entry name" value="SNARE-like"/>
    <property type="match status" value="1"/>
</dbReference>
<keyword evidence="8 12" id="KW-0333">Golgi apparatus</keyword>
<keyword evidence="6 12" id="KW-0931">ER-Golgi transport</keyword>
<dbReference type="GO" id="GO:0006886">
    <property type="term" value="P:intracellular protein transport"/>
    <property type="evidence" value="ECO:0007669"/>
    <property type="project" value="TreeGrafter"/>
</dbReference>
<reference evidence="14" key="1">
    <citation type="submission" date="2022-07" db="EMBL/GenBank/DDBJ databases">
        <title>Genome analysis of Parmales, a sister group of diatoms, reveals the evolutionary specialization of diatoms from phago-mixotrophs to photoautotrophs.</title>
        <authorList>
            <person name="Ban H."/>
            <person name="Sato S."/>
            <person name="Yoshikawa S."/>
            <person name="Kazumasa Y."/>
            <person name="Nakamura Y."/>
            <person name="Ichinomiya M."/>
            <person name="Saitoh K."/>
            <person name="Sato N."/>
            <person name="Blanc-Mathieu R."/>
            <person name="Endo H."/>
            <person name="Kuwata A."/>
            <person name="Ogata H."/>
        </authorList>
    </citation>
    <scope>NUCLEOTIDE SEQUENCE</scope>
</reference>
<comment type="subcellular location">
    <subcellularLocation>
        <location evidence="12">Cytoplasm</location>
    </subcellularLocation>
    <subcellularLocation>
        <location evidence="1 12">Golgi apparatus membrane</location>
        <topology evidence="1 12">Peripheral membrane protein</topology>
        <orientation evidence="1 12">Cytoplasmic side</orientation>
    </subcellularLocation>
    <subcellularLocation>
        <location evidence="12">Cytoplasmic vesicle</location>
        <location evidence="12">COPI-coated vesicle membrane</location>
        <topology evidence="12">Peripheral membrane protein</topology>
        <orientation evidence="12">Cytoplasmic side</orientation>
    </subcellularLocation>
</comment>
<dbReference type="PANTHER" id="PTHR11043">
    <property type="entry name" value="ZETA-COAT PROTEIN"/>
    <property type="match status" value="1"/>
</dbReference>
<accession>A0A9W7FFE6</accession>
<dbReference type="GO" id="GO:0006890">
    <property type="term" value="P:retrograde vesicle-mediated transport, Golgi to endoplasmic reticulum"/>
    <property type="evidence" value="ECO:0007669"/>
    <property type="project" value="UniProtKB-UniRule"/>
</dbReference>
<proteinExistence type="inferred from homology"/>